<accession>A0A4P6F1I5</accession>
<evidence type="ECO:0000313" key="1">
    <source>
        <dbReference type="EMBL" id="QAY69352.1"/>
    </source>
</evidence>
<dbReference type="EMBL" id="CP035493">
    <property type="protein sequence ID" value="QAY69352.1"/>
    <property type="molecule type" value="Genomic_DNA"/>
</dbReference>
<dbReference type="RefSeq" id="WP_129186752.1">
    <property type="nucleotide sequence ID" value="NZ_CP035493.1"/>
</dbReference>
<name>A0A4P6F1I5_9MICO</name>
<protein>
    <submittedName>
        <fullName evidence="1">Uncharacterized protein</fullName>
    </submittedName>
</protein>
<dbReference type="AlphaFoldDB" id="A0A4P6F1I5"/>
<gene>
    <name evidence="1" type="ORF">ET471_04265</name>
</gene>
<organism evidence="1 2">
    <name type="scientific">Xylanimonas protaetiae</name>
    <dbReference type="NCBI Taxonomy" id="2509457"/>
    <lineage>
        <taxon>Bacteria</taxon>
        <taxon>Bacillati</taxon>
        <taxon>Actinomycetota</taxon>
        <taxon>Actinomycetes</taxon>
        <taxon>Micrococcales</taxon>
        <taxon>Promicromonosporaceae</taxon>
        <taxon>Xylanimonas</taxon>
    </lineage>
</organism>
<keyword evidence="2" id="KW-1185">Reference proteome</keyword>
<dbReference type="OrthoDB" id="5139398at2"/>
<proteinExistence type="predicted"/>
<dbReference type="Proteomes" id="UP000292118">
    <property type="component" value="Chromosome"/>
</dbReference>
<evidence type="ECO:0000313" key="2">
    <source>
        <dbReference type="Proteomes" id="UP000292118"/>
    </source>
</evidence>
<sequence length="319" mass="33780">MTEPHVLVVPAARGDALPELAAAWFADVAWLREPTAAAPRTRGGLFRTAAETEAVPGVLRLGERHALTGPSPVSAEQAGGVGLTTDTAWAAWSIASADGRPEARLRRPASYDDRDGISRAFAAGLPEAEELRAVQWGVAVARKVGGGLVADGVTPLVPDRGGAVDLALYSSHALDPADLLHQVRGLVATAELGTRGQAADGSLTYTVRARTSYDGELLVRVEHVDRVPRALGVMEWRQYGPFAYRMSWVPQDPYELQTEHPSGLHLIARSRMASIVARLATALQARIAGVLVDDGGFVATAEELGARIDGQHSGAQAWV</sequence>
<reference evidence="1 2" key="1">
    <citation type="submission" date="2019-01" db="EMBL/GenBank/DDBJ databases">
        <title>Genome sequencing of strain FW10M-9.</title>
        <authorList>
            <person name="Heo J."/>
            <person name="Kim S.-J."/>
            <person name="Kim J.-S."/>
            <person name="Hong S.-B."/>
            <person name="Kwon S.-W."/>
        </authorList>
    </citation>
    <scope>NUCLEOTIDE SEQUENCE [LARGE SCALE GENOMIC DNA]</scope>
    <source>
        <strain evidence="1 2">FW10M-9</strain>
    </source>
</reference>
<dbReference type="KEGG" id="xya:ET471_04265"/>